<proteinExistence type="predicted"/>
<dbReference type="EMBL" id="CAJJDO010000041">
    <property type="protein sequence ID" value="CAD8164779.1"/>
    <property type="molecule type" value="Genomic_DNA"/>
</dbReference>
<dbReference type="AlphaFoldDB" id="A0A8S1UM16"/>
<evidence type="ECO:0000313" key="2">
    <source>
        <dbReference type="Proteomes" id="UP000689195"/>
    </source>
</evidence>
<reference evidence="1" key="1">
    <citation type="submission" date="2021-01" db="EMBL/GenBank/DDBJ databases">
        <authorList>
            <consortium name="Genoscope - CEA"/>
            <person name="William W."/>
        </authorList>
    </citation>
    <scope>NUCLEOTIDE SEQUENCE</scope>
</reference>
<dbReference type="Proteomes" id="UP000689195">
    <property type="component" value="Unassembled WGS sequence"/>
</dbReference>
<comment type="caution">
    <text evidence="1">The sequence shown here is derived from an EMBL/GenBank/DDBJ whole genome shotgun (WGS) entry which is preliminary data.</text>
</comment>
<gene>
    <name evidence="1" type="ORF">PPENT_87.1.T0410208</name>
</gene>
<accession>A0A8S1UM16</accession>
<keyword evidence="2" id="KW-1185">Reference proteome</keyword>
<name>A0A8S1UM16_9CILI</name>
<sequence>MLTDLQTLARFLLQMTNSPPNYDKLQNNRKKYQIQLNQIFLLLLTRNCLKCKQEKIIQNYKWQLETQIGIKSYLVSNQSLLKSLSRNLNNFYSINCRQQFNTQNDTQLRIFDTTYNKYQHFQVTFRIQFILRRFVLLRLLENNQYLWAQKSNQLFEILMIYLFQPKQSFQKHSIRQLSYSIQ</sequence>
<evidence type="ECO:0000313" key="1">
    <source>
        <dbReference type="EMBL" id="CAD8164779.1"/>
    </source>
</evidence>
<protein>
    <submittedName>
        <fullName evidence="1">Uncharacterized protein</fullName>
    </submittedName>
</protein>
<organism evidence="1 2">
    <name type="scientific">Paramecium pentaurelia</name>
    <dbReference type="NCBI Taxonomy" id="43138"/>
    <lineage>
        <taxon>Eukaryota</taxon>
        <taxon>Sar</taxon>
        <taxon>Alveolata</taxon>
        <taxon>Ciliophora</taxon>
        <taxon>Intramacronucleata</taxon>
        <taxon>Oligohymenophorea</taxon>
        <taxon>Peniculida</taxon>
        <taxon>Parameciidae</taxon>
        <taxon>Paramecium</taxon>
    </lineage>
</organism>